<feature type="transmembrane region" description="Helical" evidence="1">
    <location>
        <begin position="6"/>
        <end position="28"/>
    </location>
</feature>
<evidence type="ECO:0008006" key="4">
    <source>
        <dbReference type="Google" id="ProtNLM"/>
    </source>
</evidence>
<gene>
    <name evidence="2" type="ORF">LI82_07155</name>
</gene>
<name>A0A099T184_METMT</name>
<dbReference type="EMBL" id="JRHO01000013">
    <property type="protein sequence ID" value="KGK98634.1"/>
    <property type="molecule type" value="Genomic_DNA"/>
</dbReference>
<dbReference type="Proteomes" id="UP000029859">
    <property type="component" value="Unassembled WGS sequence"/>
</dbReference>
<feature type="transmembrane region" description="Helical" evidence="1">
    <location>
        <begin position="68"/>
        <end position="89"/>
    </location>
</feature>
<keyword evidence="1" id="KW-1133">Transmembrane helix</keyword>
<keyword evidence="1" id="KW-0472">Membrane</keyword>
<feature type="transmembrane region" description="Helical" evidence="1">
    <location>
        <begin position="101"/>
        <end position="125"/>
    </location>
</feature>
<evidence type="ECO:0000313" key="3">
    <source>
        <dbReference type="Proteomes" id="UP000029859"/>
    </source>
</evidence>
<dbReference type="RefSeq" id="WP_048194425.1">
    <property type="nucleotide sequence ID" value="NZ_CAAGSM010000009.1"/>
</dbReference>
<dbReference type="Pfam" id="PF20460">
    <property type="entry name" value="DUF6713"/>
    <property type="match status" value="1"/>
</dbReference>
<proteinExistence type="predicted"/>
<feature type="transmembrane region" description="Helical" evidence="1">
    <location>
        <begin position="40"/>
        <end position="62"/>
    </location>
</feature>
<comment type="caution">
    <text evidence="2">The sequence shown here is derived from an EMBL/GenBank/DDBJ whole genome shotgun (WGS) entry which is preliminary data.</text>
</comment>
<protein>
    <recommendedName>
        <fullName evidence="4">HXXEE domain-containing protein</fullName>
    </recommendedName>
</protein>
<keyword evidence="1" id="KW-0812">Transmembrane</keyword>
<reference evidence="2 3" key="1">
    <citation type="submission" date="2014-09" db="EMBL/GenBank/DDBJ databases">
        <title>Draft genome sequence of an obligately methylotrophic methanogen, Methanococcoides methylutens, isolated from marine sediment.</title>
        <authorList>
            <person name="Guan Y."/>
            <person name="Ngugi D.K."/>
            <person name="Blom J."/>
            <person name="Ali S."/>
            <person name="Ferry J.G."/>
            <person name="Stingl U."/>
        </authorList>
    </citation>
    <scope>NUCLEOTIDE SEQUENCE [LARGE SCALE GENOMIC DNA]</scope>
    <source>
        <strain evidence="2 3">DSM 2657</strain>
    </source>
</reference>
<accession>A0A099T184</accession>
<dbReference type="InterPro" id="IPR046559">
    <property type="entry name" value="DUF6713"/>
</dbReference>
<evidence type="ECO:0000256" key="1">
    <source>
        <dbReference type="SAM" id="Phobius"/>
    </source>
</evidence>
<keyword evidence="3" id="KW-1185">Reference proteome</keyword>
<dbReference type="AlphaFoldDB" id="A0A099T184"/>
<evidence type="ECO:0000313" key="2">
    <source>
        <dbReference type="EMBL" id="KGK98634.1"/>
    </source>
</evidence>
<organism evidence="2 3">
    <name type="scientific">Methanococcoides methylutens</name>
    <dbReference type="NCBI Taxonomy" id="2226"/>
    <lineage>
        <taxon>Archaea</taxon>
        <taxon>Methanobacteriati</taxon>
        <taxon>Methanobacteriota</taxon>
        <taxon>Stenosarchaea group</taxon>
        <taxon>Methanomicrobia</taxon>
        <taxon>Methanosarcinales</taxon>
        <taxon>Methanosarcinaceae</taxon>
        <taxon>Methanococcoides</taxon>
    </lineage>
</organism>
<sequence>MITAEILFWVYLVNSILLINHEIDSAYWKEWELFKLPGSITGFLLIHIPLIFFVLYGLVLVFQQSFTGLVFSLVLSFAGIFAFTAHMYFIRKGRDEFKIPISLFILVSTLIVSLIQAVLTIHLMINW</sequence>